<dbReference type="Gene3D" id="2.40.170.20">
    <property type="entry name" value="TonB-dependent receptor, beta-barrel domain"/>
    <property type="match status" value="1"/>
</dbReference>
<keyword evidence="16" id="KW-0675">Receptor</keyword>
<proteinExistence type="inferred from homology"/>
<evidence type="ECO:0000256" key="3">
    <source>
        <dbReference type="ARBA" id="ARBA00022452"/>
    </source>
</evidence>
<dbReference type="GO" id="GO:0009279">
    <property type="term" value="C:cell outer membrane"/>
    <property type="evidence" value="ECO:0007669"/>
    <property type="project" value="UniProtKB-SubCell"/>
</dbReference>
<dbReference type="Proteomes" id="UP000002257">
    <property type="component" value="Chromosome"/>
</dbReference>
<keyword evidence="13" id="KW-0732">Signal</keyword>
<evidence type="ECO:0000256" key="8">
    <source>
        <dbReference type="ARBA" id="ARBA00023077"/>
    </source>
</evidence>
<dbReference type="GO" id="GO:0006826">
    <property type="term" value="P:iron ion transport"/>
    <property type="evidence" value="ECO:0007669"/>
    <property type="project" value="UniProtKB-KW"/>
</dbReference>
<feature type="signal peptide" evidence="13">
    <location>
        <begin position="1"/>
        <end position="29"/>
    </location>
</feature>
<evidence type="ECO:0000259" key="15">
    <source>
        <dbReference type="Pfam" id="PF07715"/>
    </source>
</evidence>
<keyword evidence="5 11" id="KW-0812">Transmembrane</keyword>
<keyword evidence="8 12" id="KW-0798">TonB box</keyword>
<dbReference type="InterPro" id="IPR036942">
    <property type="entry name" value="Beta-barrel_TonB_sf"/>
</dbReference>
<dbReference type="HOGENOM" id="CLU_008287_15_0_5"/>
<dbReference type="PROSITE" id="PS52016">
    <property type="entry name" value="TONB_DEPENDENT_REC_3"/>
    <property type="match status" value="1"/>
</dbReference>
<reference evidence="16 17" key="1">
    <citation type="journal article" date="2010" name="J. Bacteriol.">
        <title>Complete genome sequence of the aerobic facultative methanotroph Methylocella silvestris BL2.</title>
        <authorList>
            <person name="Chen Y."/>
            <person name="Crombie A."/>
            <person name="Rahman M.T."/>
            <person name="Dedysh S.N."/>
            <person name="Liesack W."/>
            <person name="Stott M.B."/>
            <person name="Alam M."/>
            <person name="Theisen A.R."/>
            <person name="Murrell J.C."/>
            <person name="Dunfield P.F."/>
        </authorList>
    </citation>
    <scope>NUCLEOTIDE SEQUENCE [LARGE SCALE GENOMIC DNA]</scope>
    <source>
        <strain evidence="17">DSM 15510 / CIP 108128 / LMG 27833 / NCIMB 13906 / BL2</strain>
    </source>
</reference>
<evidence type="ECO:0000256" key="12">
    <source>
        <dbReference type="RuleBase" id="RU003357"/>
    </source>
</evidence>
<evidence type="ECO:0000256" key="9">
    <source>
        <dbReference type="ARBA" id="ARBA00023136"/>
    </source>
</evidence>
<dbReference type="STRING" id="395965.Msil_3141"/>
<sequence length="815" mass="87627">MKTTTLPPPVSRVGIPLLLAIAASSGAFAQTAQPAAEAHVEDVVVTAPAEPESSDVAAFSEKQATKYQETPQAVTVITEQQLQNLQITNLQGAQKLAPSLNYKFSNVRNLTINIRGFGAASSDATDAIFGGVPIYIDGVYQPRPGQAVFDVPDLVGVEVLKGPQGTSGGQDSTGGAVKLTTALPSFVTQQLVEASYGSYNQVQFKGSATGAIAGSDKFAFRLAVFSNDHEGYVQNYGGYGGQNYNDWHSKGARGQILYQPDENLSVRLIFDYSHVNQVCCREVLAGVATQRANGAIVANNFFQRAGAVGFTLPIPFAGPQDYLLARNGYQQTAQETYGAAANINYTFNGFNLSSITSFRGWDFHPNNRSNVGTMDLITNTNGHITQRSVTQDLKLTLPKSDTFDGFFGVFYLYEQLYDWGLTTYGSNAGAFYGAPGNSRALNNAIYNLLGRQTYDNPQTNEVAPYVQGTWHATPELDITGGARYSYYDKTSLFRQYRFSSLNLSGFTAAQRATAISALNSFIGADNQFSADTNHSFFSALASASYKFTPDVYGYVTYARGGRDGGPNPSANLPTGTPTTVLPESVDSFETGVKAQFLDGRLLTNVAAFAMVNHNYITNFSRLSASGSTISYLANADSAISRGFEADIRYQPFEGLSTYASVTYDDAYYGSFDKAPCPYELALTSQTTCSLTGRRLSLTPRWAAAGGAEYSRNLGQVLEILPKPLVGYIGADVTFQTSTYSNTDDSIYSVVPSYALLNLHAGFKFDDGSWDLAAWVHNAANLHYWTNVSATVLPGGLIGGNVGDPLTAGVTLRAKL</sequence>
<keyword evidence="2 11" id="KW-0813">Transport</keyword>
<evidence type="ECO:0000313" key="16">
    <source>
        <dbReference type="EMBL" id="ACK52050.1"/>
    </source>
</evidence>
<evidence type="ECO:0000256" key="6">
    <source>
        <dbReference type="ARBA" id="ARBA00023004"/>
    </source>
</evidence>
<gene>
    <name evidence="16" type="ordered locus">Msil_3141</name>
</gene>
<dbReference type="PANTHER" id="PTHR32552:SF81">
    <property type="entry name" value="TONB-DEPENDENT OUTER MEMBRANE RECEPTOR"/>
    <property type="match status" value="1"/>
</dbReference>
<dbReference type="InterPro" id="IPR000531">
    <property type="entry name" value="Beta-barrel_TonB"/>
</dbReference>
<dbReference type="InterPro" id="IPR039426">
    <property type="entry name" value="TonB-dep_rcpt-like"/>
</dbReference>
<dbReference type="KEGG" id="msl:Msil_3141"/>
<evidence type="ECO:0000256" key="1">
    <source>
        <dbReference type="ARBA" id="ARBA00004571"/>
    </source>
</evidence>
<protein>
    <submittedName>
        <fullName evidence="16">TonB-dependent receptor</fullName>
    </submittedName>
</protein>
<dbReference type="SUPFAM" id="SSF56935">
    <property type="entry name" value="Porins"/>
    <property type="match status" value="1"/>
</dbReference>
<keyword evidence="7" id="KW-0406">Ion transport</keyword>
<keyword evidence="9 11" id="KW-0472">Membrane</keyword>
<comment type="similarity">
    <text evidence="11 12">Belongs to the TonB-dependent receptor family.</text>
</comment>
<evidence type="ECO:0000256" key="7">
    <source>
        <dbReference type="ARBA" id="ARBA00023065"/>
    </source>
</evidence>
<evidence type="ECO:0000256" key="2">
    <source>
        <dbReference type="ARBA" id="ARBA00022448"/>
    </source>
</evidence>
<name>B8EMC2_METSB</name>
<keyword evidence="3 11" id="KW-1134">Transmembrane beta strand</keyword>
<organism evidence="16 17">
    <name type="scientific">Methylocella silvestris (strain DSM 15510 / CIP 108128 / LMG 27833 / NCIMB 13906 / BL2)</name>
    <dbReference type="NCBI Taxonomy" id="395965"/>
    <lineage>
        <taxon>Bacteria</taxon>
        <taxon>Pseudomonadati</taxon>
        <taxon>Pseudomonadota</taxon>
        <taxon>Alphaproteobacteria</taxon>
        <taxon>Hyphomicrobiales</taxon>
        <taxon>Beijerinckiaceae</taxon>
        <taxon>Methylocella</taxon>
    </lineage>
</organism>
<keyword evidence="4" id="KW-0410">Iron transport</keyword>
<dbReference type="Pfam" id="PF00593">
    <property type="entry name" value="TonB_dep_Rec_b-barrel"/>
    <property type="match status" value="1"/>
</dbReference>
<keyword evidence="17" id="KW-1185">Reference proteome</keyword>
<dbReference type="OrthoDB" id="9760333at2"/>
<evidence type="ECO:0000256" key="10">
    <source>
        <dbReference type="ARBA" id="ARBA00023237"/>
    </source>
</evidence>
<accession>B8EMC2</accession>
<comment type="subcellular location">
    <subcellularLocation>
        <location evidence="1 11">Cell outer membrane</location>
        <topology evidence="1 11">Multi-pass membrane protein</topology>
    </subcellularLocation>
</comment>
<feature type="chain" id="PRO_5002868361" evidence="13">
    <location>
        <begin position="30"/>
        <end position="815"/>
    </location>
</feature>
<dbReference type="PANTHER" id="PTHR32552">
    <property type="entry name" value="FERRICHROME IRON RECEPTOR-RELATED"/>
    <property type="match status" value="1"/>
</dbReference>
<dbReference type="AlphaFoldDB" id="B8EMC2"/>
<keyword evidence="10 11" id="KW-0998">Cell outer membrane</keyword>
<dbReference type="RefSeq" id="WP_012592119.1">
    <property type="nucleotide sequence ID" value="NC_011666.1"/>
</dbReference>
<dbReference type="InterPro" id="IPR012910">
    <property type="entry name" value="Plug_dom"/>
</dbReference>
<dbReference type="EMBL" id="CP001280">
    <property type="protein sequence ID" value="ACK52050.1"/>
    <property type="molecule type" value="Genomic_DNA"/>
</dbReference>
<dbReference type="eggNOG" id="COG4206">
    <property type="taxonomic scope" value="Bacteria"/>
</dbReference>
<keyword evidence="6" id="KW-0408">Iron</keyword>
<evidence type="ECO:0000259" key="14">
    <source>
        <dbReference type="Pfam" id="PF00593"/>
    </source>
</evidence>
<evidence type="ECO:0000256" key="11">
    <source>
        <dbReference type="PROSITE-ProRule" id="PRU01360"/>
    </source>
</evidence>
<evidence type="ECO:0000256" key="13">
    <source>
        <dbReference type="SAM" id="SignalP"/>
    </source>
</evidence>
<feature type="domain" description="TonB-dependent receptor plug" evidence="15">
    <location>
        <begin position="68"/>
        <end position="176"/>
    </location>
</feature>
<evidence type="ECO:0000313" key="17">
    <source>
        <dbReference type="Proteomes" id="UP000002257"/>
    </source>
</evidence>
<dbReference type="eggNOG" id="COG1629">
    <property type="taxonomic scope" value="Bacteria"/>
</dbReference>
<dbReference type="Pfam" id="PF07715">
    <property type="entry name" value="Plug"/>
    <property type="match status" value="1"/>
</dbReference>
<evidence type="ECO:0000256" key="4">
    <source>
        <dbReference type="ARBA" id="ARBA00022496"/>
    </source>
</evidence>
<feature type="domain" description="TonB-dependent receptor-like beta-barrel" evidence="14">
    <location>
        <begin position="304"/>
        <end position="777"/>
    </location>
</feature>
<evidence type="ECO:0000256" key="5">
    <source>
        <dbReference type="ARBA" id="ARBA00022692"/>
    </source>
</evidence>